<comment type="subcellular location">
    <subcellularLocation>
        <location evidence="1 8">Cell membrane</location>
        <topology evidence="1 8">Multi-pass membrane protein</topology>
    </subcellularLocation>
</comment>
<feature type="transmembrane region" description="Helical" evidence="8">
    <location>
        <begin position="175"/>
        <end position="193"/>
    </location>
</feature>
<evidence type="ECO:0000313" key="11">
    <source>
        <dbReference type="Proteomes" id="UP000234237"/>
    </source>
</evidence>
<dbReference type="InterPro" id="IPR052017">
    <property type="entry name" value="TSUP"/>
</dbReference>
<accession>A0A2K9J8B4</accession>
<evidence type="ECO:0000313" key="10">
    <source>
        <dbReference type="EMBL" id="MEF2292280.1"/>
    </source>
</evidence>
<keyword evidence="5 8" id="KW-0812">Transmembrane</keyword>
<sequence>MFDLTILDWFIVIACALFIGFSKSGIPNLVILVVTMIMFVFPAKESVGVLLPMLLIGDLFAVIYYRRHVVWKYLISLIPWVLVGIIGGFLVLRQVNDEQLKPIIGTIVLVMIGLNVIRNQFGERFNQLLPTSISFTITMGILSGFTTMVGNAAGAIMTIYLLVKRVPKKEFVGTSAWFFITVNTIKVPLYLHLNLISSASFGLNLIMLPVILTGAIIGAKVLPWIPQNVFTIIVLLLAALGGLYLVIG</sequence>
<comment type="similarity">
    <text evidence="2 8">Belongs to the 4-toluene sulfonate uptake permease (TSUP) (TC 2.A.102) family.</text>
</comment>
<reference evidence="10 12" key="3">
    <citation type="submission" date="2024-01" db="EMBL/GenBank/DDBJ databases">
        <title>Survival strategy associated with biotechnological potential of Virgibacillus dokdonensis T4.6 isolated from salt-fermented shrimp paste.</title>
        <authorList>
            <person name="Doan T.V."/>
            <person name="Quach N.T."/>
            <person name="Phi Q.-T."/>
        </authorList>
    </citation>
    <scope>NUCLEOTIDE SEQUENCE [LARGE SCALE GENOMIC DNA]</scope>
    <source>
        <strain evidence="10 12">T4.6</strain>
    </source>
</reference>
<dbReference type="Proteomes" id="UP000234237">
    <property type="component" value="Chromosome"/>
</dbReference>
<evidence type="ECO:0000313" key="12">
    <source>
        <dbReference type="Proteomes" id="UP001356080"/>
    </source>
</evidence>
<evidence type="ECO:0000256" key="2">
    <source>
        <dbReference type="ARBA" id="ARBA00009142"/>
    </source>
</evidence>
<keyword evidence="7 8" id="KW-0472">Membrane</keyword>
<dbReference type="Proteomes" id="UP001356080">
    <property type="component" value="Unassembled WGS sequence"/>
</dbReference>
<evidence type="ECO:0000256" key="6">
    <source>
        <dbReference type="ARBA" id="ARBA00022989"/>
    </source>
</evidence>
<feature type="transmembrane region" description="Helical" evidence="8">
    <location>
        <begin position="133"/>
        <end position="163"/>
    </location>
</feature>
<reference evidence="11" key="2">
    <citation type="submission" date="2016-11" db="EMBL/GenBank/DDBJ databases">
        <title>Complete genome sequence of Virgibacillus pantothenticus 21D, a halophilic bacterium isolated from the deep hypersaline anoxic basin Discovery in the Mediterranean Sea.</title>
        <authorList>
            <person name="Zeaiter Z."/>
            <person name="Booth J.M."/>
            <person name="Prosdocimi E.M."/>
            <person name="Mapelli F."/>
            <person name="Fusi M."/>
            <person name="Daffonchio D."/>
            <person name="Borin S."/>
            <person name="Crotti E."/>
        </authorList>
    </citation>
    <scope>NUCLEOTIDE SEQUENCE [LARGE SCALE GENOMIC DNA]</scope>
    <source>
        <strain evidence="11">21D</strain>
    </source>
</reference>
<feature type="transmembrane region" description="Helical" evidence="8">
    <location>
        <begin position="6"/>
        <end position="34"/>
    </location>
</feature>
<name>A0A2K9J8B4_9BACI</name>
<organism evidence="9 11">
    <name type="scientific">Virgibacillus dokdonensis</name>
    <dbReference type="NCBI Taxonomy" id="302167"/>
    <lineage>
        <taxon>Bacteria</taxon>
        <taxon>Bacillati</taxon>
        <taxon>Bacillota</taxon>
        <taxon>Bacilli</taxon>
        <taxon>Bacillales</taxon>
        <taxon>Bacillaceae</taxon>
        <taxon>Virgibacillus</taxon>
    </lineage>
</organism>
<keyword evidence="3" id="KW-0813">Transport</keyword>
<feature type="transmembrane region" description="Helical" evidence="8">
    <location>
        <begin position="103"/>
        <end position="121"/>
    </location>
</feature>
<dbReference type="RefSeq" id="WP_077704762.1">
    <property type="nucleotide sequence ID" value="NZ_CP018622.1"/>
</dbReference>
<feature type="transmembrane region" description="Helical" evidence="8">
    <location>
        <begin position="46"/>
        <end position="65"/>
    </location>
</feature>
<dbReference type="PANTHER" id="PTHR30269:SF23">
    <property type="entry name" value="MEMBRANE TRANSPORTER PROTEIN YDHB-RELATED"/>
    <property type="match status" value="1"/>
</dbReference>
<feature type="transmembrane region" description="Helical" evidence="8">
    <location>
        <begin position="229"/>
        <end position="247"/>
    </location>
</feature>
<evidence type="ECO:0000256" key="4">
    <source>
        <dbReference type="ARBA" id="ARBA00022475"/>
    </source>
</evidence>
<evidence type="ECO:0000256" key="5">
    <source>
        <dbReference type="ARBA" id="ARBA00022692"/>
    </source>
</evidence>
<keyword evidence="4 8" id="KW-1003">Cell membrane</keyword>
<evidence type="ECO:0000256" key="3">
    <source>
        <dbReference type="ARBA" id="ARBA00022448"/>
    </source>
</evidence>
<evidence type="ECO:0000313" key="9">
    <source>
        <dbReference type="EMBL" id="AUJ26961.1"/>
    </source>
</evidence>
<evidence type="ECO:0000256" key="8">
    <source>
        <dbReference type="RuleBase" id="RU363041"/>
    </source>
</evidence>
<dbReference type="InterPro" id="IPR002781">
    <property type="entry name" value="TM_pro_TauE-like"/>
</dbReference>
<proteinExistence type="inferred from homology"/>
<protein>
    <recommendedName>
        <fullName evidence="8">Probable membrane transporter protein</fullName>
    </recommendedName>
</protein>
<gene>
    <name evidence="9" type="ORF">A21D_03927</name>
    <name evidence="10" type="ORF">V2W34_09725</name>
</gene>
<keyword evidence="12" id="KW-1185">Reference proteome</keyword>
<dbReference type="EMBL" id="JAZHPM010000014">
    <property type="protein sequence ID" value="MEF2292280.1"/>
    <property type="molecule type" value="Genomic_DNA"/>
</dbReference>
<reference evidence="9" key="1">
    <citation type="submission" date="2016-11" db="EMBL/GenBank/DDBJ databases">
        <title>Complete genome sequence of Virgibacillus dokdonensis 21D, a halophilic bacterium isolated from the deep hypersaline anoxic basin Discovery in the Mediterranean Sea.</title>
        <authorList>
            <person name="Zeaiter Z."/>
            <person name="Booth J.M."/>
            <person name="Prosdocimi E.M."/>
            <person name="Mapelli F."/>
            <person name="Fusi M."/>
            <person name="Daffonchio D."/>
            <person name="Borin S."/>
            <person name="Crotti E."/>
        </authorList>
    </citation>
    <scope>NUCLEOTIDE SEQUENCE</scope>
    <source>
        <strain evidence="9">21D</strain>
    </source>
</reference>
<keyword evidence="6 8" id="KW-1133">Transmembrane helix</keyword>
<evidence type="ECO:0000256" key="1">
    <source>
        <dbReference type="ARBA" id="ARBA00004651"/>
    </source>
</evidence>
<dbReference type="GO" id="GO:0005886">
    <property type="term" value="C:plasma membrane"/>
    <property type="evidence" value="ECO:0007669"/>
    <property type="project" value="UniProtKB-SubCell"/>
</dbReference>
<dbReference type="AlphaFoldDB" id="A0A2K9J8B4"/>
<evidence type="ECO:0000256" key="7">
    <source>
        <dbReference type="ARBA" id="ARBA00023136"/>
    </source>
</evidence>
<dbReference type="KEGG" id="vpn:A21D_03927"/>
<feature type="transmembrane region" description="Helical" evidence="8">
    <location>
        <begin position="71"/>
        <end position="91"/>
    </location>
</feature>
<dbReference type="PANTHER" id="PTHR30269">
    <property type="entry name" value="TRANSMEMBRANE PROTEIN YFCA"/>
    <property type="match status" value="1"/>
</dbReference>
<feature type="transmembrane region" description="Helical" evidence="8">
    <location>
        <begin position="199"/>
        <end position="222"/>
    </location>
</feature>
<dbReference type="EMBL" id="CP018622">
    <property type="protein sequence ID" value="AUJ26961.1"/>
    <property type="molecule type" value="Genomic_DNA"/>
</dbReference>
<dbReference type="Pfam" id="PF01925">
    <property type="entry name" value="TauE"/>
    <property type="match status" value="1"/>
</dbReference>